<protein>
    <recommendedName>
        <fullName evidence="2">chorismate mutase</fullName>
        <ecNumber evidence="2">5.4.99.5</ecNumber>
    </recommendedName>
</protein>
<dbReference type="InterPro" id="IPR051331">
    <property type="entry name" value="Chorismate_mutase-related"/>
</dbReference>
<sequence length="219" mass="22902">MDRRPAPAGRVPRKASKQVRTSTVARGIAAIALTVAGTMTLTVPASAAGSAPSGSLGRLGALTDLVVDRLRVGDDVAAAKFGTDSPIDDPAREEQVLAQVRTQAGALGLDPDAAAVFFRDQISASKVVQRGLFARWTAHPDEAPVTRPDLGQIRARLDRLTTELLAQLKATVDVRARRIPCTAQLALAAGSAVVLDRLDELHRQALGTAVHSVCPADPA</sequence>
<dbReference type="GO" id="GO:0009697">
    <property type="term" value="P:salicylic acid biosynthetic process"/>
    <property type="evidence" value="ECO:0007669"/>
    <property type="project" value="TreeGrafter"/>
</dbReference>
<accession>A0A3R9KGX0</accession>
<dbReference type="InterPro" id="IPR002701">
    <property type="entry name" value="CM_II_prokaryot"/>
</dbReference>
<dbReference type="UniPathway" id="UPA00120">
    <property type="reaction ID" value="UER00203"/>
</dbReference>
<reference evidence="6 7" key="1">
    <citation type="submission" date="2018-12" db="EMBL/GenBank/DDBJ databases">
        <title>Amycolatopsis eburnea sp. nov. actinomycete associate with arbuscular mycorrhiza fungal spore.</title>
        <authorList>
            <person name="Lumyong S."/>
            <person name="Chaiya L."/>
        </authorList>
    </citation>
    <scope>NUCLEOTIDE SEQUENCE [LARGE SCALE GENOMIC DNA]</scope>
    <source>
        <strain evidence="6 7">GLM-1</strain>
    </source>
</reference>
<evidence type="ECO:0000256" key="4">
    <source>
        <dbReference type="ARBA" id="ARBA00023235"/>
    </source>
</evidence>
<evidence type="ECO:0000256" key="1">
    <source>
        <dbReference type="ARBA" id="ARBA00004817"/>
    </source>
</evidence>
<dbReference type="Pfam" id="PF01817">
    <property type="entry name" value="CM_2"/>
    <property type="match status" value="1"/>
</dbReference>
<evidence type="ECO:0000256" key="3">
    <source>
        <dbReference type="ARBA" id="ARBA00022729"/>
    </source>
</evidence>
<dbReference type="AlphaFoldDB" id="A0A3R9KGX0"/>
<dbReference type="InterPro" id="IPR036263">
    <property type="entry name" value="Chorismate_II_sf"/>
</dbReference>
<dbReference type="OrthoDB" id="3825510at2"/>
<dbReference type="GO" id="GO:0004106">
    <property type="term" value="F:chorismate mutase activity"/>
    <property type="evidence" value="ECO:0007669"/>
    <property type="project" value="UniProtKB-EC"/>
</dbReference>
<dbReference type="InterPro" id="IPR036979">
    <property type="entry name" value="CM_dom_sf"/>
</dbReference>
<evidence type="ECO:0000259" key="5">
    <source>
        <dbReference type="PROSITE" id="PS51168"/>
    </source>
</evidence>
<dbReference type="PANTHER" id="PTHR38041">
    <property type="entry name" value="CHORISMATE MUTASE"/>
    <property type="match status" value="1"/>
</dbReference>
<evidence type="ECO:0000256" key="2">
    <source>
        <dbReference type="ARBA" id="ARBA00012404"/>
    </source>
</evidence>
<dbReference type="InterPro" id="IPR008240">
    <property type="entry name" value="Chorismate_mutase_periplasmic"/>
</dbReference>
<name>A0A3R9KGX0_9PSEU</name>
<organism evidence="6 7">
    <name type="scientific">Amycolatopsis eburnea</name>
    <dbReference type="NCBI Taxonomy" id="2267691"/>
    <lineage>
        <taxon>Bacteria</taxon>
        <taxon>Bacillati</taxon>
        <taxon>Actinomycetota</taxon>
        <taxon>Actinomycetes</taxon>
        <taxon>Pseudonocardiales</taxon>
        <taxon>Pseudonocardiaceae</taxon>
        <taxon>Amycolatopsis</taxon>
    </lineage>
</organism>
<dbReference type="PROSITE" id="PS51168">
    <property type="entry name" value="CHORISMATE_MUT_2"/>
    <property type="match status" value="1"/>
</dbReference>
<keyword evidence="3" id="KW-0732">Signal</keyword>
<dbReference type="EC" id="5.4.99.5" evidence="2"/>
<dbReference type="Proteomes" id="UP000267081">
    <property type="component" value="Unassembled WGS sequence"/>
</dbReference>
<dbReference type="NCBIfam" id="TIGR01806">
    <property type="entry name" value="CM_mono2"/>
    <property type="match status" value="1"/>
</dbReference>
<dbReference type="GO" id="GO:0046417">
    <property type="term" value="P:chorismate metabolic process"/>
    <property type="evidence" value="ECO:0007669"/>
    <property type="project" value="InterPro"/>
</dbReference>
<comment type="caution">
    <text evidence="6">The sequence shown here is derived from an EMBL/GenBank/DDBJ whole genome shotgun (WGS) entry which is preliminary data.</text>
</comment>
<gene>
    <name evidence="6" type="ORF">EIY87_34445</name>
</gene>
<dbReference type="EMBL" id="RSEC01000059">
    <property type="protein sequence ID" value="RSD11851.1"/>
    <property type="molecule type" value="Genomic_DNA"/>
</dbReference>
<dbReference type="PIRSF" id="PIRSF026640">
    <property type="entry name" value="Peripl_chor_mut"/>
    <property type="match status" value="1"/>
</dbReference>
<dbReference type="PANTHER" id="PTHR38041:SF2">
    <property type="entry name" value="SECRETED CHORISMATE MUTASE"/>
    <property type="match status" value="1"/>
</dbReference>
<dbReference type="NCBIfam" id="NF006741">
    <property type="entry name" value="PRK09269.1"/>
    <property type="match status" value="1"/>
</dbReference>
<proteinExistence type="predicted"/>
<keyword evidence="4 6" id="KW-0413">Isomerase</keyword>
<comment type="pathway">
    <text evidence="1">Metabolic intermediate biosynthesis; prephenate biosynthesis; prephenate from chorismate: step 1/1.</text>
</comment>
<keyword evidence="7" id="KW-1185">Reference proteome</keyword>
<evidence type="ECO:0000313" key="7">
    <source>
        <dbReference type="Proteomes" id="UP000267081"/>
    </source>
</evidence>
<dbReference type="Gene3D" id="1.20.59.10">
    <property type="entry name" value="Chorismate mutase"/>
    <property type="match status" value="1"/>
</dbReference>
<dbReference type="SUPFAM" id="SSF48600">
    <property type="entry name" value="Chorismate mutase II"/>
    <property type="match status" value="1"/>
</dbReference>
<dbReference type="SMART" id="SM00830">
    <property type="entry name" value="CM_2"/>
    <property type="match status" value="1"/>
</dbReference>
<evidence type="ECO:0000313" key="6">
    <source>
        <dbReference type="EMBL" id="RSD11851.1"/>
    </source>
</evidence>
<feature type="domain" description="Chorismate mutase" evidence="5">
    <location>
        <begin position="35"/>
        <end position="133"/>
    </location>
</feature>